<accession>A0A2A2K618</accession>
<dbReference type="GO" id="GO:0016042">
    <property type="term" value="P:lipid catabolic process"/>
    <property type="evidence" value="ECO:0007669"/>
    <property type="project" value="UniProtKB-UniRule"/>
</dbReference>
<organism evidence="11 12">
    <name type="scientific">Diploscapter pachys</name>
    <dbReference type="NCBI Taxonomy" id="2018661"/>
    <lineage>
        <taxon>Eukaryota</taxon>
        <taxon>Metazoa</taxon>
        <taxon>Ecdysozoa</taxon>
        <taxon>Nematoda</taxon>
        <taxon>Chromadorea</taxon>
        <taxon>Rhabditida</taxon>
        <taxon>Rhabditina</taxon>
        <taxon>Rhabditomorpha</taxon>
        <taxon>Rhabditoidea</taxon>
        <taxon>Rhabditidae</taxon>
        <taxon>Diploscapter</taxon>
    </lineage>
</organism>
<dbReference type="PANTHER" id="PTHR24139">
    <property type="entry name" value="CALCIUM-INDEPENDENT PHOSPHOLIPASE A2"/>
    <property type="match status" value="1"/>
</dbReference>
<keyword evidence="12" id="KW-1185">Reference proteome</keyword>
<feature type="region of interest" description="Disordered" evidence="9">
    <location>
        <begin position="1"/>
        <end position="42"/>
    </location>
</feature>
<dbReference type="PANTHER" id="PTHR24139:SF34">
    <property type="entry name" value="85_88 KDA CALCIUM-INDEPENDENT PHOSPHOLIPASE A2"/>
    <property type="match status" value="1"/>
</dbReference>
<feature type="compositionally biased region" description="Pro residues" evidence="9">
    <location>
        <begin position="976"/>
        <end position="985"/>
    </location>
</feature>
<evidence type="ECO:0000256" key="4">
    <source>
        <dbReference type="ARBA" id="ARBA00023043"/>
    </source>
</evidence>
<name>A0A2A2K618_9BILA</name>
<dbReference type="GO" id="GO:0052816">
    <property type="term" value="F:long-chain fatty acyl-CoA hydrolase activity"/>
    <property type="evidence" value="ECO:0007669"/>
    <property type="project" value="TreeGrafter"/>
</dbReference>
<dbReference type="PROSITE" id="PS50088">
    <property type="entry name" value="ANK_REPEAT"/>
    <property type="match status" value="2"/>
</dbReference>
<dbReference type="InterPro" id="IPR047148">
    <property type="entry name" value="PLPL9"/>
</dbReference>
<keyword evidence="2" id="KW-0677">Repeat</keyword>
<dbReference type="OrthoDB" id="10021675at2759"/>
<dbReference type="GO" id="GO:2000304">
    <property type="term" value="P:positive regulation of ceramide biosynthetic process"/>
    <property type="evidence" value="ECO:0007669"/>
    <property type="project" value="TreeGrafter"/>
</dbReference>
<evidence type="ECO:0000313" key="12">
    <source>
        <dbReference type="Proteomes" id="UP000218231"/>
    </source>
</evidence>
<evidence type="ECO:0000256" key="5">
    <source>
        <dbReference type="ARBA" id="ARBA00023098"/>
    </source>
</evidence>
<evidence type="ECO:0000256" key="8">
    <source>
        <dbReference type="PROSITE-ProRule" id="PRU01161"/>
    </source>
</evidence>
<feature type="active site" description="Nucleophile" evidence="8">
    <location>
        <position position="667"/>
    </location>
</feature>
<evidence type="ECO:0000256" key="7">
    <source>
        <dbReference type="PROSITE-ProRule" id="PRU00023"/>
    </source>
</evidence>
<evidence type="ECO:0000256" key="1">
    <source>
        <dbReference type="ARBA" id="ARBA00013278"/>
    </source>
</evidence>
<protein>
    <recommendedName>
        <fullName evidence="1">phospholipase A2</fullName>
        <ecNumber evidence="1">3.1.1.4</ecNumber>
    </recommendedName>
</protein>
<evidence type="ECO:0000259" key="10">
    <source>
        <dbReference type="PROSITE" id="PS51635"/>
    </source>
</evidence>
<dbReference type="SUPFAM" id="SSF52151">
    <property type="entry name" value="FabD/lysophospholipase-like"/>
    <property type="match status" value="1"/>
</dbReference>
<feature type="short sequence motif" description="GXGXXG" evidence="8">
    <location>
        <begin position="633"/>
        <end position="638"/>
    </location>
</feature>
<evidence type="ECO:0000256" key="9">
    <source>
        <dbReference type="SAM" id="MobiDB-lite"/>
    </source>
</evidence>
<dbReference type="Gene3D" id="1.25.40.20">
    <property type="entry name" value="Ankyrin repeat-containing domain"/>
    <property type="match status" value="2"/>
</dbReference>
<evidence type="ECO:0000256" key="2">
    <source>
        <dbReference type="ARBA" id="ARBA00022737"/>
    </source>
</evidence>
<evidence type="ECO:0000256" key="6">
    <source>
        <dbReference type="ARBA" id="ARBA00023422"/>
    </source>
</evidence>
<feature type="compositionally biased region" description="Basic and acidic residues" evidence="9">
    <location>
        <begin position="553"/>
        <end position="564"/>
    </location>
</feature>
<keyword evidence="8" id="KW-0442">Lipid degradation</keyword>
<dbReference type="SMART" id="SM00248">
    <property type="entry name" value="ANK"/>
    <property type="match status" value="6"/>
</dbReference>
<dbReference type="AlphaFoldDB" id="A0A2A2K618"/>
<gene>
    <name evidence="11" type="ORF">WR25_09048</name>
</gene>
<feature type="repeat" description="ANK" evidence="7">
    <location>
        <begin position="275"/>
        <end position="307"/>
    </location>
</feature>
<dbReference type="SUPFAM" id="SSF48403">
    <property type="entry name" value="Ankyrin repeat"/>
    <property type="match status" value="1"/>
</dbReference>
<sequence>MIEMAENGVHFDSAPDLAESEEASTCAEDKESSDSNSEFSSSNVSGFLTMLSNILNKAPQRKASYATGTDHWVPLDPEEIVIMPQEAVDGYKKVHPHVGKDINQNGNFSVVTKIMNSTPPAAKKEKTKGENTKDVEKMLQQLSEGDGSEIEMKDSSSDCEQEQEQQENDDRPPVHHLVITFWGKDGEKKYFSLYRSRKVTDVIALCERSRECIQLFRFQPKGSEKSDYISKLLSCLKKNLLWKSIHVAASLGIVEYFKEISPHRIKSNLYNMCPEGYNALHLAVKYNRLEVVKLLVNLGADLNAITTNGDNCMHLAAFASPQMIEFLHDTGKFTSIINVPNGDGSSPLYLAMSNANPYCARALHNCGASLSADPVDTSPRPLIDAIKRGKLDEATLDQILKQSPDSLNQTEPVTGNHALHCAAYKKGLLVLLDQKVSALNLDMRNNSMQTPLHVYVRKGDLSLTMAICAYKVDINAKDINGNTPLHIAVMNLNIEIVRFLLCIGANPNLVNNHRESPRHLAARYKNKDNFIGEQSPQPPSISRKSTASSGLNDESKSEDAKVRDASVDWNAPTGAYEFELDPDTHELDEAYKEPNRARSFPQELAMEQTMKKLKEFAKEKNKQNVISVLSLDGGGIKGLVMTQILLFLQQYLDQPVLDYFDWIAATSTGSLIMSTLFTGHSLRAAQKMYLRFKDMVFDSWTRPYNSIILEKFFKKAFSESITMSHIPYPKVFYTTVRADTFPVQLELTRNYQLPLSAKENDELGFTDPGNVLMWQAARRSCAAPTYFSAAEGKYIDGGMVSNNPTLDLMSEIHFWNSTCDLMKRPEYKVEVGCVVSIGTGITPISPVDPSLFEMNDVMGMLRGLKNLSLVVLDQATATEGVPISRSRSWCHSLGIPYFRLNAPLFKDVLLDCREDSELARMMWDCVVYGHTHRKDFYELAQLLKAIGTTKYRKKLFSTQLTHPPANSSASAHSTPTPTPTPPPSPSSSVSAKEQR</sequence>
<feature type="compositionally biased region" description="Polar residues" evidence="9">
    <location>
        <begin position="532"/>
        <end position="552"/>
    </location>
</feature>
<dbReference type="PROSITE" id="PS51635">
    <property type="entry name" value="PNPLA"/>
    <property type="match status" value="1"/>
</dbReference>
<dbReference type="InterPro" id="IPR002110">
    <property type="entry name" value="Ankyrin_rpt"/>
</dbReference>
<dbReference type="InterPro" id="IPR002641">
    <property type="entry name" value="PNPLA_dom"/>
</dbReference>
<dbReference type="Pfam" id="PF01734">
    <property type="entry name" value="Patatin"/>
    <property type="match status" value="1"/>
</dbReference>
<feature type="compositionally biased region" description="Low complexity" evidence="9">
    <location>
        <begin position="986"/>
        <end position="995"/>
    </location>
</feature>
<feature type="region of interest" description="Disordered" evidence="9">
    <location>
        <begin position="142"/>
        <end position="172"/>
    </location>
</feature>
<feature type="compositionally biased region" description="Low complexity" evidence="9">
    <location>
        <begin position="963"/>
        <end position="975"/>
    </location>
</feature>
<dbReference type="PROSITE" id="PS50297">
    <property type="entry name" value="ANK_REP_REGION"/>
    <property type="match status" value="2"/>
</dbReference>
<feature type="region of interest" description="Disordered" evidence="9">
    <location>
        <begin position="529"/>
        <end position="564"/>
    </location>
</feature>
<feature type="compositionally biased region" description="Acidic residues" evidence="9">
    <location>
        <begin position="157"/>
        <end position="167"/>
    </location>
</feature>
<evidence type="ECO:0000256" key="3">
    <source>
        <dbReference type="ARBA" id="ARBA00022801"/>
    </source>
</evidence>
<comment type="catalytic activity">
    <reaction evidence="6">
        <text>a 1,2-diacyl-sn-glycero-3-phosphocholine + H2O = a 1-acyl-sn-glycero-3-phosphocholine + a fatty acid + H(+)</text>
        <dbReference type="Rhea" id="RHEA:15801"/>
        <dbReference type="ChEBI" id="CHEBI:15377"/>
        <dbReference type="ChEBI" id="CHEBI:15378"/>
        <dbReference type="ChEBI" id="CHEBI:28868"/>
        <dbReference type="ChEBI" id="CHEBI:57643"/>
        <dbReference type="ChEBI" id="CHEBI:58168"/>
        <dbReference type="EC" id="3.1.1.4"/>
    </reaction>
    <physiologicalReaction direction="left-to-right" evidence="6">
        <dbReference type="Rhea" id="RHEA:15802"/>
    </physiologicalReaction>
</comment>
<keyword evidence="3 8" id="KW-0378">Hydrolase</keyword>
<feature type="region of interest" description="Disordered" evidence="9">
    <location>
        <begin position="960"/>
        <end position="995"/>
    </location>
</feature>
<feature type="domain" description="PNPLA" evidence="10">
    <location>
        <begin position="629"/>
        <end position="809"/>
    </location>
</feature>
<dbReference type="EMBL" id="LIAE01009504">
    <property type="protein sequence ID" value="PAV69446.1"/>
    <property type="molecule type" value="Genomic_DNA"/>
</dbReference>
<dbReference type="Gene3D" id="3.40.1090.10">
    <property type="entry name" value="Cytosolic phospholipase A2 catalytic domain"/>
    <property type="match status" value="1"/>
</dbReference>
<dbReference type="Proteomes" id="UP000218231">
    <property type="component" value="Unassembled WGS sequence"/>
</dbReference>
<dbReference type="InterPro" id="IPR016035">
    <property type="entry name" value="Acyl_Trfase/lysoPLipase"/>
</dbReference>
<comment type="caution">
    <text evidence="8">Lacks conserved residue(s) required for the propagation of feature annotation.</text>
</comment>
<dbReference type="GO" id="GO:0047499">
    <property type="term" value="F:calcium-independent phospholipase A2 activity"/>
    <property type="evidence" value="ECO:0007669"/>
    <property type="project" value="InterPro"/>
</dbReference>
<comment type="caution">
    <text evidence="11">The sequence shown here is derived from an EMBL/GenBank/DDBJ whole genome shotgun (WGS) entry which is preliminary data.</text>
</comment>
<reference evidence="11 12" key="1">
    <citation type="journal article" date="2017" name="Curr. Biol.">
        <title>Genome architecture and evolution of a unichromosomal asexual nematode.</title>
        <authorList>
            <person name="Fradin H."/>
            <person name="Zegar C."/>
            <person name="Gutwein M."/>
            <person name="Lucas J."/>
            <person name="Kovtun M."/>
            <person name="Corcoran D."/>
            <person name="Baugh L.R."/>
            <person name="Kiontke K."/>
            <person name="Gunsalus K."/>
            <person name="Fitch D.H."/>
            <person name="Piano F."/>
        </authorList>
    </citation>
    <scope>NUCLEOTIDE SEQUENCE [LARGE SCALE GENOMIC DNA]</scope>
    <source>
        <strain evidence="11">PF1309</strain>
    </source>
</reference>
<dbReference type="GO" id="GO:0005739">
    <property type="term" value="C:mitochondrion"/>
    <property type="evidence" value="ECO:0007669"/>
    <property type="project" value="TreeGrafter"/>
</dbReference>
<dbReference type="STRING" id="2018661.A0A2A2K618"/>
<dbReference type="EC" id="3.1.1.4" evidence="1"/>
<keyword evidence="5 8" id="KW-0443">Lipid metabolism</keyword>
<feature type="short sequence motif" description="DGA/G" evidence="8">
    <location>
        <begin position="796"/>
        <end position="798"/>
    </location>
</feature>
<keyword evidence="4 7" id="KW-0040">ANK repeat</keyword>
<feature type="active site" description="Proton acceptor" evidence="8">
    <location>
        <position position="796"/>
    </location>
</feature>
<proteinExistence type="predicted"/>
<dbReference type="Pfam" id="PF12796">
    <property type="entry name" value="Ank_2"/>
    <property type="match status" value="2"/>
</dbReference>
<feature type="repeat" description="ANK" evidence="7">
    <location>
        <begin position="480"/>
        <end position="512"/>
    </location>
</feature>
<dbReference type="InterPro" id="IPR036770">
    <property type="entry name" value="Ankyrin_rpt-contain_sf"/>
</dbReference>
<evidence type="ECO:0000313" key="11">
    <source>
        <dbReference type="EMBL" id="PAV69446.1"/>
    </source>
</evidence>